<sequence>MKCILVATEGAEILFYWTDEEFEESLRLKFSPSENEGEELPALEDQLSTLLAPLIISSMTMLEKLSDTYTCFSTENGSCLYVLHLFGECLFIAISGDHTEGEGDLRQQLRVLKYLFEVHFGLVTVDGQLIRKELRPPDLEQRIKVWEHFQSLLWTYSRLREQEQCFAVEAVERLIHPQLCELCIEALERHVIQAINSSPARAGEEALHAFLVVHSKLLAFYSSHNASSLRPADLLALILLVQDLYPSESTAEDGNTQPSPRRSRSSQNIPLQPAWSPRSSGPARSSAGTETDSFSLPEEYFTPAPSPGEQSSGSGSTVWLDGGTPPSDASLVQVAEDTLQTLFPGSLAAAIPQRIFLDANVKETYCPMMPHTMYCLPLWPGINMVLLTKSPSTPLAQVLYQLLDGFSLLEKKLKEGQEAGSSLRSHPLMGDLRQRMDKFVKNRGGQEIQSTWLEFKTKAFSRTEPGSSLELLQACGKLKRQLCTIYRLSFLTTAPGQGGPQLPQHLQDQVQTLMQEKLMDWKDFLLVKSRRNVTMVTLTQTSTYLEDFPGLVHFIYVDRTTGQMVAPSLSSSESTSSELGKGPLAAFVKTKVWSLIRRARRYLQKGYTTLLFQEGDFYCSYFLWFQNETGYKLQIIEVPVLSDDSPPVGILGGDYYRKLVRYYSKGHPAEAVRCHELLALHLSVIPIDVLVQQAGELARRLWEASRVPLL</sequence>
<gene>
    <name evidence="5" type="ORF">mRhiFer1_006505</name>
</gene>
<organism evidence="5 6">
    <name type="scientific">Rhinolophus ferrumequinum</name>
    <name type="common">Greater horseshoe bat</name>
    <dbReference type="NCBI Taxonomy" id="59479"/>
    <lineage>
        <taxon>Eukaryota</taxon>
        <taxon>Metazoa</taxon>
        <taxon>Chordata</taxon>
        <taxon>Craniata</taxon>
        <taxon>Vertebrata</taxon>
        <taxon>Euteleostomi</taxon>
        <taxon>Mammalia</taxon>
        <taxon>Eutheria</taxon>
        <taxon>Laurasiatheria</taxon>
        <taxon>Chiroptera</taxon>
        <taxon>Yinpterochiroptera</taxon>
        <taxon>Rhinolophoidea</taxon>
        <taxon>Rhinolophidae</taxon>
        <taxon>Rhinolophinae</taxon>
        <taxon>Rhinolophus</taxon>
    </lineage>
</organism>
<dbReference type="Pfam" id="PF19038">
    <property type="entry name" value="Fuz_longin_3"/>
    <property type="match status" value="1"/>
</dbReference>
<feature type="compositionally biased region" description="Low complexity" evidence="1">
    <location>
        <begin position="307"/>
        <end position="316"/>
    </location>
</feature>
<reference evidence="5 6" key="1">
    <citation type="journal article" date="2020" name="Nature">
        <title>Six reference-quality genomes reveal evolution of bat adaptations.</title>
        <authorList>
            <person name="Jebb D."/>
            <person name="Huang Z."/>
            <person name="Pippel M."/>
            <person name="Hughes G.M."/>
            <person name="Lavrichenko K."/>
            <person name="Devanna P."/>
            <person name="Winkler S."/>
            <person name="Jermiin L.S."/>
            <person name="Skirmuntt E.C."/>
            <person name="Katzourakis A."/>
            <person name="Burkitt-Gray L."/>
            <person name="Ray D.A."/>
            <person name="Sullivan K.A.M."/>
            <person name="Roscito J.G."/>
            <person name="Kirilenko B.M."/>
            <person name="Davalos L.M."/>
            <person name="Corthals A.P."/>
            <person name="Power M.L."/>
            <person name="Jones G."/>
            <person name="Ransome R.D."/>
            <person name="Dechmann D.K.N."/>
            <person name="Locatelli A.G."/>
            <person name="Puechmaille S.J."/>
            <person name="Fedrigo O."/>
            <person name="Jarvis E.D."/>
            <person name="Hiller M."/>
            <person name="Vernes S.C."/>
            <person name="Myers E.W."/>
            <person name="Teeling E.C."/>
        </authorList>
    </citation>
    <scope>NUCLEOTIDE SEQUENCE [LARGE SCALE GENOMIC DNA]</scope>
    <source>
        <strain evidence="5">MRhiFer1</strain>
        <tissue evidence="5">Lung</tissue>
    </source>
</reference>
<feature type="domain" description="FUZ/MON1/HPS1 first Longin" evidence="2">
    <location>
        <begin position="2"/>
        <end position="159"/>
    </location>
</feature>
<dbReference type="PANTHER" id="PTHR12761">
    <property type="entry name" value="HERMANSKY-PUDLAK SYNDROME PROTEIN 1"/>
    <property type="match status" value="1"/>
</dbReference>
<dbReference type="GO" id="GO:0031085">
    <property type="term" value="C:BLOC-3 complex"/>
    <property type="evidence" value="ECO:0007669"/>
    <property type="project" value="TreeGrafter"/>
</dbReference>
<evidence type="ECO:0000256" key="1">
    <source>
        <dbReference type="SAM" id="MobiDB-lite"/>
    </source>
</evidence>
<feature type="compositionally biased region" description="Low complexity" evidence="1">
    <location>
        <begin position="276"/>
        <end position="288"/>
    </location>
</feature>
<evidence type="ECO:0000313" key="6">
    <source>
        <dbReference type="Proteomes" id="UP000585614"/>
    </source>
</evidence>
<feature type="domain" description="FUZ/MON1/HPS1 second Longin" evidence="3">
    <location>
        <begin position="205"/>
        <end position="406"/>
    </location>
</feature>
<dbReference type="Pfam" id="PF19036">
    <property type="entry name" value="Fuz_longin_1"/>
    <property type="match status" value="1"/>
</dbReference>
<dbReference type="GO" id="GO:1903232">
    <property type="term" value="P:melanosome assembly"/>
    <property type="evidence" value="ECO:0007669"/>
    <property type="project" value="TreeGrafter"/>
</dbReference>
<feature type="compositionally biased region" description="Polar residues" evidence="1">
    <location>
        <begin position="248"/>
        <end position="257"/>
    </location>
</feature>
<dbReference type="AlphaFoldDB" id="A0A7J7UWL8"/>
<dbReference type="Pfam" id="PF19037">
    <property type="entry name" value="Fuz_longin_2"/>
    <property type="match status" value="1"/>
</dbReference>
<feature type="region of interest" description="Disordered" evidence="1">
    <location>
        <begin position="248"/>
        <end position="323"/>
    </location>
</feature>
<accession>A0A7J7UWL8</accession>
<evidence type="ECO:0000259" key="3">
    <source>
        <dbReference type="Pfam" id="PF19037"/>
    </source>
</evidence>
<dbReference type="InterPro" id="IPR043972">
    <property type="entry name" value="FUZ/MON1/HPS1_longin_1"/>
</dbReference>
<name>A0A7J7UWL8_RHIFE</name>
<evidence type="ECO:0000313" key="5">
    <source>
        <dbReference type="EMBL" id="KAF6317269.1"/>
    </source>
</evidence>
<dbReference type="GO" id="GO:0005085">
    <property type="term" value="F:guanyl-nucleotide exchange factor activity"/>
    <property type="evidence" value="ECO:0007669"/>
    <property type="project" value="TreeGrafter"/>
</dbReference>
<dbReference type="PANTHER" id="PTHR12761:SF1">
    <property type="entry name" value="BLOC-3 COMPLEX MEMBER HPS1"/>
    <property type="match status" value="1"/>
</dbReference>
<feature type="domain" description="FUZ/MON1/HPS1 third Longin" evidence="4">
    <location>
        <begin position="550"/>
        <end position="703"/>
    </location>
</feature>
<dbReference type="GO" id="GO:0016192">
    <property type="term" value="P:vesicle-mediated transport"/>
    <property type="evidence" value="ECO:0007669"/>
    <property type="project" value="InterPro"/>
</dbReference>
<protein>
    <submittedName>
        <fullName evidence="5">HPS1 biogenesis of lysosomal organelles complex 3 subunit 1</fullName>
    </submittedName>
</protein>
<dbReference type="InterPro" id="IPR043971">
    <property type="entry name" value="FUZ/MON1/HPS1_longin_2"/>
</dbReference>
<comment type="caution">
    <text evidence="5">The sequence shown here is derived from an EMBL/GenBank/DDBJ whole genome shotgun (WGS) entry which is preliminary data.</text>
</comment>
<proteinExistence type="predicted"/>
<dbReference type="EMBL" id="JACAGC010000015">
    <property type="protein sequence ID" value="KAF6317269.1"/>
    <property type="molecule type" value="Genomic_DNA"/>
</dbReference>
<evidence type="ECO:0000259" key="2">
    <source>
        <dbReference type="Pfam" id="PF19036"/>
    </source>
</evidence>
<dbReference type="InterPro" id="IPR043970">
    <property type="entry name" value="FUZ/MON1/HPS1_longin_3"/>
</dbReference>
<dbReference type="InterPro" id="IPR026053">
    <property type="entry name" value="HPS1"/>
</dbReference>
<evidence type="ECO:0000259" key="4">
    <source>
        <dbReference type="Pfam" id="PF19038"/>
    </source>
</evidence>
<dbReference type="Proteomes" id="UP000585614">
    <property type="component" value="Unassembled WGS sequence"/>
</dbReference>